<dbReference type="PROSITE" id="PS51257">
    <property type="entry name" value="PROKAR_LIPOPROTEIN"/>
    <property type="match status" value="1"/>
</dbReference>
<dbReference type="RefSeq" id="WP_378056961.1">
    <property type="nucleotide sequence ID" value="NZ_JBHSIS010000007.1"/>
</dbReference>
<evidence type="ECO:0000256" key="1">
    <source>
        <dbReference type="SAM" id="Phobius"/>
    </source>
</evidence>
<dbReference type="EMBL" id="JBHSIS010000007">
    <property type="protein sequence ID" value="MFC4855006.1"/>
    <property type="molecule type" value="Genomic_DNA"/>
</dbReference>
<evidence type="ECO:0000256" key="2">
    <source>
        <dbReference type="SAM" id="SignalP"/>
    </source>
</evidence>
<feature type="signal peptide" evidence="2">
    <location>
        <begin position="1"/>
        <end position="29"/>
    </location>
</feature>
<reference evidence="5" key="1">
    <citation type="journal article" date="2019" name="Int. J. Syst. Evol. Microbiol.">
        <title>The Global Catalogue of Microorganisms (GCM) 10K type strain sequencing project: providing services to taxonomists for standard genome sequencing and annotation.</title>
        <authorList>
            <consortium name="The Broad Institute Genomics Platform"/>
            <consortium name="The Broad Institute Genome Sequencing Center for Infectious Disease"/>
            <person name="Wu L."/>
            <person name="Ma J."/>
        </authorList>
    </citation>
    <scope>NUCLEOTIDE SEQUENCE [LARGE SCALE GENOMIC DNA]</scope>
    <source>
        <strain evidence="5">ZS-22-S1</strain>
    </source>
</reference>
<dbReference type="Proteomes" id="UP001595859">
    <property type="component" value="Unassembled WGS sequence"/>
</dbReference>
<protein>
    <submittedName>
        <fullName evidence="4">DUF4142 domain-containing protein</fullName>
    </submittedName>
</protein>
<evidence type="ECO:0000313" key="4">
    <source>
        <dbReference type="EMBL" id="MFC4855006.1"/>
    </source>
</evidence>
<dbReference type="PANTHER" id="PTHR38593">
    <property type="entry name" value="BLR2558 PROTEIN"/>
    <property type="match status" value="1"/>
</dbReference>
<keyword evidence="5" id="KW-1185">Reference proteome</keyword>
<organism evidence="4 5">
    <name type="scientific">Actinophytocola glycyrrhizae</name>
    <dbReference type="NCBI Taxonomy" id="2044873"/>
    <lineage>
        <taxon>Bacteria</taxon>
        <taxon>Bacillati</taxon>
        <taxon>Actinomycetota</taxon>
        <taxon>Actinomycetes</taxon>
        <taxon>Pseudonocardiales</taxon>
        <taxon>Pseudonocardiaceae</taxon>
    </lineage>
</organism>
<proteinExistence type="predicted"/>
<evidence type="ECO:0000259" key="3">
    <source>
        <dbReference type="Pfam" id="PF13628"/>
    </source>
</evidence>
<keyword evidence="1" id="KW-1133">Transmembrane helix</keyword>
<dbReference type="PANTHER" id="PTHR38593:SF1">
    <property type="entry name" value="BLR2558 PROTEIN"/>
    <property type="match status" value="1"/>
</dbReference>
<feature type="domain" description="DUF4142" evidence="3">
    <location>
        <begin position="50"/>
        <end position="179"/>
    </location>
</feature>
<accession>A0ABV9S354</accession>
<gene>
    <name evidence="4" type="ORF">ACFPCV_15990</name>
</gene>
<name>A0ABV9S354_9PSEU</name>
<dbReference type="InterPro" id="IPR012347">
    <property type="entry name" value="Ferritin-like"/>
</dbReference>
<sequence>MRHRIVRWTVAVFLVVLGAACPAVGVAMASASQAAQPGQQRAQQPISDLDREFLTVIRFANLWEIPMGKLAAERGNSQAVRDTGAVLAADHTKLDVAVKELAGRFGVRLPDKPSSSTQGWMNEISAKTGDDFDSTFADRLRAAHGTVFGLIAEVRSGTRDPVIRDFATQANEIVMKHMTLLEGTGHVSAEHGMFAEAAARQTSYPENTLTRGDLLLAGVVAVLMMAATIGIVRTFSAPGPAE</sequence>
<comment type="caution">
    <text evidence="4">The sequence shown here is derived from an EMBL/GenBank/DDBJ whole genome shotgun (WGS) entry which is preliminary data.</text>
</comment>
<dbReference type="Gene3D" id="1.20.1260.10">
    <property type="match status" value="1"/>
</dbReference>
<keyword evidence="1" id="KW-0812">Transmembrane</keyword>
<feature type="chain" id="PRO_5046674308" evidence="2">
    <location>
        <begin position="30"/>
        <end position="242"/>
    </location>
</feature>
<feature type="transmembrane region" description="Helical" evidence="1">
    <location>
        <begin position="214"/>
        <end position="235"/>
    </location>
</feature>
<keyword evidence="2" id="KW-0732">Signal</keyword>
<evidence type="ECO:0000313" key="5">
    <source>
        <dbReference type="Proteomes" id="UP001595859"/>
    </source>
</evidence>
<dbReference type="InterPro" id="IPR025419">
    <property type="entry name" value="DUF4142"/>
</dbReference>
<dbReference type="Pfam" id="PF13628">
    <property type="entry name" value="DUF4142"/>
    <property type="match status" value="1"/>
</dbReference>
<keyword evidence="1" id="KW-0472">Membrane</keyword>